<gene>
    <name evidence="4" type="ORF">SAMN04489740_0445</name>
</gene>
<dbReference type="InterPro" id="IPR023214">
    <property type="entry name" value="HAD_sf"/>
</dbReference>
<comment type="cofactor">
    <cofactor evidence="1">
        <name>Mg(2+)</name>
        <dbReference type="ChEBI" id="CHEBI:18420"/>
    </cofactor>
</comment>
<dbReference type="Gene3D" id="3.40.50.1000">
    <property type="entry name" value="HAD superfamily/HAD-like"/>
    <property type="match status" value="1"/>
</dbReference>
<reference evidence="4 5" key="1">
    <citation type="submission" date="2016-10" db="EMBL/GenBank/DDBJ databases">
        <authorList>
            <person name="de Groot N.N."/>
        </authorList>
    </citation>
    <scope>NUCLEOTIDE SEQUENCE [LARGE SCALE GENOMIC DNA]</scope>
    <source>
        <strain evidence="4 5">DSM 22274</strain>
    </source>
</reference>
<dbReference type="GO" id="GO:0044281">
    <property type="term" value="P:small molecule metabolic process"/>
    <property type="evidence" value="ECO:0007669"/>
    <property type="project" value="UniProtKB-ARBA"/>
</dbReference>
<protein>
    <submittedName>
        <fullName evidence="4">Putative hydrolase of the HAD superfamily</fullName>
    </submittedName>
</protein>
<dbReference type="Proteomes" id="UP000182725">
    <property type="component" value="Unassembled WGS sequence"/>
</dbReference>
<evidence type="ECO:0000256" key="2">
    <source>
        <dbReference type="ARBA" id="ARBA00022801"/>
    </source>
</evidence>
<dbReference type="RefSeq" id="WP_074710182.1">
    <property type="nucleotide sequence ID" value="NZ_FNTV01000001.1"/>
</dbReference>
<sequence>MTLSTSHNTAESAPFEGQISGVLFDIDETLVDLVAAMKDAMVFASASLLPDFTAAQWEDFSALYMADPHNYYDRYVAGEFTFAQQRGLRARLVFERLDVAFDATAEERWISDFELAQPKSIRAFADAAPLLDVLDAAGIPYGAVSNNVHDYQRAKLDTAGLSRIGVLVGIDTVGVAKPDPAIFHEGCRQLGTVPAETVYVGDNYLVDGVGSVAAGLQGVWLNRVGDVPASDVEGVPAVATLAGLAALLGL</sequence>
<dbReference type="NCBIfam" id="TIGR01549">
    <property type="entry name" value="HAD-SF-IA-v1"/>
    <property type="match status" value="1"/>
</dbReference>
<dbReference type="PRINTS" id="PR00413">
    <property type="entry name" value="HADHALOGNASE"/>
</dbReference>
<dbReference type="EMBL" id="FNTV01000001">
    <property type="protein sequence ID" value="SED99566.1"/>
    <property type="molecule type" value="Genomic_DNA"/>
</dbReference>
<name>A0A1H5F845_9MICC</name>
<dbReference type="InterPro" id="IPR036412">
    <property type="entry name" value="HAD-like_sf"/>
</dbReference>
<keyword evidence="3" id="KW-0460">Magnesium</keyword>
<evidence type="ECO:0000256" key="3">
    <source>
        <dbReference type="ARBA" id="ARBA00022842"/>
    </source>
</evidence>
<dbReference type="GO" id="GO:0016787">
    <property type="term" value="F:hydrolase activity"/>
    <property type="evidence" value="ECO:0007669"/>
    <property type="project" value="UniProtKB-KW"/>
</dbReference>
<accession>A0A1H5F845</accession>
<evidence type="ECO:0000313" key="5">
    <source>
        <dbReference type="Proteomes" id="UP000182725"/>
    </source>
</evidence>
<dbReference type="InterPro" id="IPR006439">
    <property type="entry name" value="HAD-SF_hydro_IA"/>
</dbReference>
<organism evidence="4 5">
    <name type="scientific">Arthrobacter alpinus</name>
    <dbReference type="NCBI Taxonomy" id="656366"/>
    <lineage>
        <taxon>Bacteria</taxon>
        <taxon>Bacillati</taxon>
        <taxon>Actinomycetota</taxon>
        <taxon>Actinomycetes</taxon>
        <taxon>Micrococcales</taxon>
        <taxon>Micrococcaceae</taxon>
        <taxon>Arthrobacter</taxon>
    </lineage>
</organism>
<proteinExistence type="predicted"/>
<dbReference type="PANTHER" id="PTHR46470">
    <property type="entry name" value="N-ACYLNEURAMINATE-9-PHOSPHATASE"/>
    <property type="match status" value="1"/>
</dbReference>
<evidence type="ECO:0000256" key="1">
    <source>
        <dbReference type="ARBA" id="ARBA00001946"/>
    </source>
</evidence>
<dbReference type="PANTHER" id="PTHR46470:SF4">
    <property type="entry name" value="5-AMINO-6-(5-PHOSPHO-D-RIBITYLAMINO)URACIL PHOSPHATASE YIGB"/>
    <property type="match status" value="1"/>
</dbReference>
<dbReference type="InterPro" id="IPR051400">
    <property type="entry name" value="HAD-like_hydrolase"/>
</dbReference>
<keyword evidence="2 4" id="KW-0378">Hydrolase</keyword>
<dbReference type="Gene3D" id="1.20.120.1600">
    <property type="match status" value="1"/>
</dbReference>
<dbReference type="AlphaFoldDB" id="A0A1H5F845"/>
<dbReference type="SFLD" id="SFLDS00003">
    <property type="entry name" value="Haloacid_Dehalogenase"/>
    <property type="match status" value="1"/>
</dbReference>
<evidence type="ECO:0000313" key="4">
    <source>
        <dbReference type="EMBL" id="SED99566.1"/>
    </source>
</evidence>
<dbReference type="Pfam" id="PF00702">
    <property type="entry name" value="Hydrolase"/>
    <property type="match status" value="1"/>
</dbReference>
<dbReference type="SFLD" id="SFLDG01129">
    <property type="entry name" value="C1.5:_HAD__Beta-PGM__Phosphata"/>
    <property type="match status" value="1"/>
</dbReference>
<dbReference type="SUPFAM" id="SSF56784">
    <property type="entry name" value="HAD-like"/>
    <property type="match status" value="1"/>
</dbReference>